<feature type="non-terminal residue" evidence="7">
    <location>
        <position position="1"/>
    </location>
</feature>
<dbReference type="InterPro" id="IPR003171">
    <property type="entry name" value="Mehydrof_redctse-like"/>
</dbReference>
<dbReference type="GO" id="GO:0071949">
    <property type="term" value="F:FAD binding"/>
    <property type="evidence" value="ECO:0007669"/>
    <property type="project" value="TreeGrafter"/>
</dbReference>
<evidence type="ECO:0000256" key="2">
    <source>
        <dbReference type="ARBA" id="ARBA00004777"/>
    </source>
</evidence>
<dbReference type="CDD" id="cd00537">
    <property type="entry name" value="MTHFR"/>
    <property type="match status" value="1"/>
</dbReference>
<evidence type="ECO:0000256" key="4">
    <source>
        <dbReference type="ARBA" id="ARBA00022630"/>
    </source>
</evidence>
<comment type="cofactor">
    <cofactor evidence="1">
        <name>FAD</name>
        <dbReference type="ChEBI" id="CHEBI:57692"/>
    </cofactor>
</comment>
<dbReference type="UniPathway" id="UPA00193"/>
<evidence type="ECO:0000256" key="5">
    <source>
        <dbReference type="ARBA" id="ARBA00022827"/>
    </source>
</evidence>
<comment type="caution">
    <text evidence="7">The sequence shown here is derived from an EMBL/GenBank/DDBJ whole genome shotgun (WGS) entry which is preliminary data.</text>
</comment>
<sequence>STFGVNNILCLSGDPVSFGNCPEAKSVFDLDSIQLIRMVKGLRDEKKFENGEPIAGREPRLFIGAVTNPFADPTEHEVIRLGEKVAAGADFMQTQSVYHIKKFERWMEMVRERELPKKVKILAGITPLKSVAIARYMKTKLSGVDVPDELIERLRKATTREQVRKEGIKIAVETINSLKEIEGVAGVHIMAIEWEEVIPEICEASGLYPRFSLEEVGRQ</sequence>
<comment type="similarity">
    <text evidence="3">Belongs to the methylenetetrahydrofolate reductase family.</text>
</comment>
<dbReference type="EMBL" id="BARV01025003">
    <property type="protein sequence ID" value="GAI39586.1"/>
    <property type="molecule type" value="Genomic_DNA"/>
</dbReference>
<dbReference type="GO" id="GO:0035999">
    <property type="term" value="P:tetrahydrofolate interconversion"/>
    <property type="evidence" value="ECO:0007669"/>
    <property type="project" value="UniProtKB-UniPathway"/>
</dbReference>
<organism evidence="7">
    <name type="scientific">marine sediment metagenome</name>
    <dbReference type="NCBI Taxonomy" id="412755"/>
    <lineage>
        <taxon>unclassified sequences</taxon>
        <taxon>metagenomes</taxon>
        <taxon>ecological metagenomes</taxon>
    </lineage>
</organism>
<dbReference type="GO" id="GO:0009086">
    <property type="term" value="P:methionine biosynthetic process"/>
    <property type="evidence" value="ECO:0007669"/>
    <property type="project" value="TreeGrafter"/>
</dbReference>
<protein>
    <submittedName>
        <fullName evidence="7">Uncharacterized protein</fullName>
    </submittedName>
</protein>
<evidence type="ECO:0000256" key="6">
    <source>
        <dbReference type="ARBA" id="ARBA00023002"/>
    </source>
</evidence>
<evidence type="ECO:0000313" key="7">
    <source>
        <dbReference type="EMBL" id="GAI39586.1"/>
    </source>
</evidence>
<dbReference type="SUPFAM" id="SSF51730">
    <property type="entry name" value="FAD-linked oxidoreductase"/>
    <property type="match status" value="1"/>
</dbReference>
<name>X1PAU9_9ZZZZ</name>
<dbReference type="AlphaFoldDB" id="X1PAU9"/>
<dbReference type="Gene3D" id="3.20.20.220">
    <property type="match status" value="1"/>
</dbReference>
<keyword evidence="6" id="KW-0560">Oxidoreductase</keyword>
<evidence type="ECO:0000256" key="3">
    <source>
        <dbReference type="ARBA" id="ARBA00006743"/>
    </source>
</evidence>
<dbReference type="InterPro" id="IPR029041">
    <property type="entry name" value="FAD-linked_oxidoreductase-like"/>
</dbReference>
<proteinExistence type="inferred from homology"/>
<dbReference type="GO" id="GO:0004489">
    <property type="term" value="F:methylenetetrahydrofolate reductase [NAD(P)H] activity"/>
    <property type="evidence" value="ECO:0007669"/>
    <property type="project" value="InterPro"/>
</dbReference>
<keyword evidence="5" id="KW-0274">FAD</keyword>
<dbReference type="GO" id="GO:0005829">
    <property type="term" value="C:cytosol"/>
    <property type="evidence" value="ECO:0007669"/>
    <property type="project" value="TreeGrafter"/>
</dbReference>
<reference evidence="7" key="1">
    <citation type="journal article" date="2014" name="Front. Microbiol.">
        <title>High frequency of phylogenetically diverse reductive dehalogenase-homologous genes in deep subseafloor sedimentary metagenomes.</title>
        <authorList>
            <person name="Kawai M."/>
            <person name="Futagami T."/>
            <person name="Toyoda A."/>
            <person name="Takaki Y."/>
            <person name="Nishi S."/>
            <person name="Hori S."/>
            <person name="Arai W."/>
            <person name="Tsubouchi T."/>
            <person name="Morono Y."/>
            <person name="Uchiyama I."/>
            <person name="Ito T."/>
            <person name="Fujiyama A."/>
            <person name="Inagaki F."/>
            <person name="Takami H."/>
        </authorList>
    </citation>
    <scope>NUCLEOTIDE SEQUENCE</scope>
    <source>
        <strain evidence="7">Expedition CK06-06</strain>
    </source>
</reference>
<comment type="pathway">
    <text evidence="2">One-carbon metabolism; tetrahydrofolate interconversion.</text>
</comment>
<dbReference type="PANTHER" id="PTHR45754">
    <property type="entry name" value="METHYLENETETRAHYDROFOLATE REDUCTASE"/>
    <property type="match status" value="1"/>
</dbReference>
<evidence type="ECO:0000256" key="1">
    <source>
        <dbReference type="ARBA" id="ARBA00001974"/>
    </source>
</evidence>
<gene>
    <name evidence="7" type="ORF">S06H3_40703</name>
</gene>
<keyword evidence="4" id="KW-0285">Flavoprotein</keyword>
<dbReference type="Pfam" id="PF02219">
    <property type="entry name" value="MTHFR"/>
    <property type="match status" value="1"/>
</dbReference>
<accession>X1PAU9</accession>
<dbReference type="PANTHER" id="PTHR45754:SF3">
    <property type="entry name" value="METHYLENETETRAHYDROFOLATE REDUCTASE (NADPH)"/>
    <property type="match status" value="1"/>
</dbReference>